<reference evidence="3" key="1">
    <citation type="submission" date="2017-01" db="EMBL/GenBank/DDBJ databases">
        <authorList>
            <person name="Varghese N."/>
            <person name="Submissions S."/>
        </authorList>
    </citation>
    <scope>NUCLEOTIDE SEQUENCE [LARGE SCALE GENOMIC DNA]</scope>
    <source>
        <strain evidence="3">DSM 19945</strain>
    </source>
</reference>
<protein>
    <submittedName>
        <fullName evidence="2">Histidine phosphotransferase ChpT</fullName>
    </submittedName>
</protein>
<dbReference type="GO" id="GO:0016740">
    <property type="term" value="F:transferase activity"/>
    <property type="evidence" value="ECO:0007669"/>
    <property type="project" value="UniProtKB-KW"/>
</dbReference>
<dbReference type="EMBL" id="FTOG01000006">
    <property type="protein sequence ID" value="SIS90729.1"/>
    <property type="molecule type" value="Genomic_DNA"/>
</dbReference>
<gene>
    <name evidence="2" type="ORF">SAMN05421580_106256</name>
</gene>
<organism evidence="2 3">
    <name type="scientific">Rhodobacter aestuarii</name>
    <dbReference type="NCBI Taxonomy" id="453582"/>
    <lineage>
        <taxon>Bacteria</taxon>
        <taxon>Pseudomonadati</taxon>
        <taxon>Pseudomonadota</taxon>
        <taxon>Alphaproteobacteria</taxon>
        <taxon>Rhodobacterales</taxon>
        <taxon>Rhodobacter group</taxon>
        <taxon>Rhodobacter</taxon>
    </lineage>
</organism>
<dbReference type="AlphaFoldDB" id="A0A1N7MXW9"/>
<dbReference type="Gene3D" id="3.30.565.10">
    <property type="entry name" value="Histidine kinase-like ATPase, C-terminal domain"/>
    <property type="match status" value="1"/>
</dbReference>
<dbReference type="STRING" id="453582.SAMN05421580_106256"/>
<dbReference type="Proteomes" id="UP000186221">
    <property type="component" value="Unassembled WGS sequence"/>
</dbReference>
<keyword evidence="2" id="KW-0808">Transferase</keyword>
<name>A0A1N7MXW9_9RHOB</name>
<dbReference type="InterPro" id="IPR036890">
    <property type="entry name" value="HATPase_C_sf"/>
</dbReference>
<sequence>MPHDTTMIPAPNADDGMIDADLVALVGSRLCHDLISPLGAIGNGVELLAMSGLGSSPEVQLISESVSAANARIKFFRIAFGQASAEQRLGTPEILAVLEEISRGGRLQYHWLASGDHPRRLVKLIFLGLLCLEPALPWGGEVVIREEGGEWKLTAQTKRTKADPDLWSRLSGSLVTVSPAQVQFALLPREAGHQGRRVNWDVTETTAEITF</sequence>
<evidence type="ECO:0000313" key="3">
    <source>
        <dbReference type="Proteomes" id="UP000186221"/>
    </source>
</evidence>
<evidence type="ECO:0000313" key="2">
    <source>
        <dbReference type="EMBL" id="SIS90729.1"/>
    </source>
</evidence>
<feature type="domain" description="Histidine phosphotransferase ChpT C-terminal" evidence="1">
    <location>
        <begin position="92"/>
        <end position="205"/>
    </location>
</feature>
<accession>A0A1N7MXW9</accession>
<dbReference type="InterPro" id="IPR018762">
    <property type="entry name" value="ChpT_C"/>
</dbReference>
<evidence type="ECO:0000259" key="1">
    <source>
        <dbReference type="Pfam" id="PF10090"/>
    </source>
</evidence>
<dbReference type="RefSeq" id="WP_245826515.1">
    <property type="nucleotide sequence ID" value="NZ_FTOG01000006.1"/>
</dbReference>
<keyword evidence="3" id="KW-1185">Reference proteome</keyword>
<proteinExistence type="predicted"/>
<dbReference type="Gene3D" id="1.10.287.130">
    <property type="match status" value="1"/>
</dbReference>
<dbReference type="Pfam" id="PF10090">
    <property type="entry name" value="HPTransfase"/>
    <property type="match status" value="1"/>
</dbReference>